<dbReference type="GO" id="GO:0016787">
    <property type="term" value="F:hydrolase activity"/>
    <property type="evidence" value="ECO:0007669"/>
    <property type="project" value="UniProtKB-KW"/>
</dbReference>
<organism evidence="4 5">
    <name type="scientific">Streptomyces roseoverticillatus</name>
    <dbReference type="NCBI Taxonomy" id="66429"/>
    <lineage>
        <taxon>Bacteria</taxon>
        <taxon>Bacillati</taxon>
        <taxon>Actinomycetota</taxon>
        <taxon>Actinomycetes</taxon>
        <taxon>Kitasatosporales</taxon>
        <taxon>Streptomycetaceae</taxon>
        <taxon>Streptomyces</taxon>
    </lineage>
</organism>
<evidence type="ECO:0000259" key="3">
    <source>
        <dbReference type="Pfam" id="PF24491"/>
    </source>
</evidence>
<accession>A0ABV3IN11</accession>
<dbReference type="PANTHER" id="PTHR46825">
    <property type="entry name" value="D-ALANYL-D-ALANINE-CARBOXYPEPTIDASE/ENDOPEPTIDASE AMPH"/>
    <property type="match status" value="1"/>
</dbReference>
<dbReference type="PANTHER" id="PTHR46825:SF7">
    <property type="entry name" value="D-ALANYL-D-ALANINE CARBOXYPEPTIDASE"/>
    <property type="match status" value="1"/>
</dbReference>
<dbReference type="Pfam" id="PF00144">
    <property type="entry name" value="Beta-lactamase"/>
    <property type="match status" value="1"/>
</dbReference>
<protein>
    <submittedName>
        <fullName evidence="4">Serine hydrolase domain-containing protein</fullName>
        <ecNumber evidence="4">3.1.1.103</ecNumber>
    </submittedName>
</protein>
<dbReference type="EC" id="3.1.1.103" evidence="4"/>
<keyword evidence="5" id="KW-1185">Reference proteome</keyword>
<evidence type="ECO:0000256" key="1">
    <source>
        <dbReference type="SAM" id="MobiDB-lite"/>
    </source>
</evidence>
<feature type="domain" description="Beta-lactamase-related" evidence="2">
    <location>
        <begin position="26"/>
        <end position="324"/>
    </location>
</feature>
<dbReference type="RefSeq" id="WP_366086663.1">
    <property type="nucleotide sequence ID" value="NZ_JBFASG010000002.1"/>
</dbReference>
<dbReference type="InterPro" id="IPR012338">
    <property type="entry name" value="Beta-lactam/transpept-like"/>
</dbReference>
<proteinExistence type="predicted"/>
<evidence type="ECO:0000313" key="4">
    <source>
        <dbReference type="EMBL" id="MEV4921880.1"/>
    </source>
</evidence>
<dbReference type="SUPFAM" id="SSF56601">
    <property type="entry name" value="beta-lactamase/transpeptidase-like"/>
    <property type="match status" value="1"/>
</dbReference>
<sequence>MIDTPYEDADLLPATRRALLHRLATGQSEGRAPSMVGAVMRDGHLVWSSGRGELPGGARSEDVQYRIGSITKTFVAVLVMRLRDEGLLKLEDRLGTYLDTPAGGDATVAQLLSHTSGLAAEARGPWWERTDGALRPELGDLFGDRPQLHTPGRLHHYSNPGYALLGALVERLRGESWYAVLRREVLEPLGMDRTTLAPVAPHTDGWAVHPWADVLLPEPAVDTGRMAPAGQLWSTAADLCRFAAFLLNGDERVLAARTIAEMRTPEGGPKDQGWTTGYGLGLQVVQRDGRTLVGHMGTMPGFVAMLLASPRDGLAGVALANRTSCFEAGGVAADLLTTVADLEPRIPAPWRPLTEAKDEHLELTGPWYWGAAPFSLRLEAGGALELSPLGAGGRAARFRPEADGTWTGLDGYYAGETLTAVRSTAGGRVTHLDLGTFVFTREPYEAGAPVPGGVDAEGWRAAEAGSGAGAGAGAGGGAEGMPEETAPVR</sequence>
<name>A0ABV3IN11_9ACTN</name>
<gene>
    <name evidence="4" type="ORF">AB0L03_03345</name>
</gene>
<dbReference type="InterPro" id="IPR050491">
    <property type="entry name" value="AmpC-like"/>
</dbReference>
<evidence type="ECO:0000313" key="5">
    <source>
        <dbReference type="Proteomes" id="UP001552479"/>
    </source>
</evidence>
<dbReference type="Proteomes" id="UP001552479">
    <property type="component" value="Unassembled WGS sequence"/>
</dbReference>
<evidence type="ECO:0000259" key="2">
    <source>
        <dbReference type="Pfam" id="PF00144"/>
    </source>
</evidence>
<dbReference type="InterPro" id="IPR056008">
    <property type="entry name" value="DUF7586"/>
</dbReference>
<comment type="caution">
    <text evidence="4">The sequence shown here is derived from an EMBL/GenBank/DDBJ whole genome shotgun (WGS) entry which is preliminary data.</text>
</comment>
<feature type="region of interest" description="Disordered" evidence="1">
    <location>
        <begin position="464"/>
        <end position="489"/>
    </location>
</feature>
<feature type="domain" description="DUF7586" evidence="3">
    <location>
        <begin position="357"/>
        <end position="441"/>
    </location>
</feature>
<keyword evidence="4" id="KW-0378">Hydrolase</keyword>
<dbReference type="Pfam" id="PF24491">
    <property type="entry name" value="DUF7586"/>
    <property type="match status" value="1"/>
</dbReference>
<dbReference type="InterPro" id="IPR001466">
    <property type="entry name" value="Beta-lactam-related"/>
</dbReference>
<dbReference type="Gene3D" id="3.40.710.10">
    <property type="entry name" value="DD-peptidase/beta-lactamase superfamily"/>
    <property type="match status" value="1"/>
</dbReference>
<reference evidence="4 5" key="1">
    <citation type="submission" date="2024-06" db="EMBL/GenBank/DDBJ databases">
        <title>The Natural Products Discovery Center: Release of the First 8490 Sequenced Strains for Exploring Actinobacteria Biosynthetic Diversity.</title>
        <authorList>
            <person name="Kalkreuter E."/>
            <person name="Kautsar S.A."/>
            <person name="Yang D."/>
            <person name="Bader C.D."/>
            <person name="Teijaro C.N."/>
            <person name="Fluegel L."/>
            <person name="Davis C.M."/>
            <person name="Simpson J.R."/>
            <person name="Lauterbach L."/>
            <person name="Steele A.D."/>
            <person name="Gui C."/>
            <person name="Meng S."/>
            <person name="Li G."/>
            <person name="Viehrig K."/>
            <person name="Ye F."/>
            <person name="Su P."/>
            <person name="Kiefer A.F."/>
            <person name="Nichols A."/>
            <person name="Cepeda A.J."/>
            <person name="Yan W."/>
            <person name="Fan B."/>
            <person name="Jiang Y."/>
            <person name="Adhikari A."/>
            <person name="Zheng C.-J."/>
            <person name="Schuster L."/>
            <person name="Cowan T.M."/>
            <person name="Smanski M.J."/>
            <person name="Chevrette M.G."/>
            <person name="De Carvalho L.P.S."/>
            <person name="Shen B."/>
        </authorList>
    </citation>
    <scope>NUCLEOTIDE SEQUENCE [LARGE SCALE GENOMIC DNA]</scope>
    <source>
        <strain evidence="4 5">NPDC053791</strain>
    </source>
</reference>
<feature type="compositionally biased region" description="Gly residues" evidence="1">
    <location>
        <begin position="466"/>
        <end position="479"/>
    </location>
</feature>
<dbReference type="EMBL" id="JBFASG010000002">
    <property type="protein sequence ID" value="MEV4921880.1"/>
    <property type="molecule type" value="Genomic_DNA"/>
</dbReference>